<proteinExistence type="predicted"/>
<sequence length="77" mass="8388">MAQAAEEQFPESFVRDTARVIRAIEDIPHAAAVLADRPLDQAAQERMRRVLDPSSMDEVNAAAGRIVSLRVSADEGV</sequence>
<dbReference type="RefSeq" id="WP_298866740.1">
    <property type="nucleotide sequence ID" value="NZ_JBIQWL010000015.1"/>
</dbReference>
<evidence type="ECO:0000313" key="2">
    <source>
        <dbReference type="Proteomes" id="UP001610861"/>
    </source>
</evidence>
<evidence type="ECO:0000313" key="1">
    <source>
        <dbReference type="EMBL" id="MFH8253042.1"/>
    </source>
</evidence>
<organism evidence="1 2">
    <name type="scientific">Microbacterium alkaliflavum</name>
    <dbReference type="NCBI Taxonomy" id="3248839"/>
    <lineage>
        <taxon>Bacteria</taxon>
        <taxon>Bacillati</taxon>
        <taxon>Actinomycetota</taxon>
        <taxon>Actinomycetes</taxon>
        <taxon>Micrococcales</taxon>
        <taxon>Microbacteriaceae</taxon>
        <taxon>Microbacterium</taxon>
    </lineage>
</organism>
<reference evidence="1 2" key="1">
    <citation type="submission" date="2024-09" db="EMBL/GenBank/DDBJ databases">
        <authorList>
            <person name="Pan X."/>
        </authorList>
    </citation>
    <scope>NUCLEOTIDE SEQUENCE [LARGE SCALE GENOMIC DNA]</scope>
    <source>
        <strain evidence="1 2">B2969</strain>
    </source>
</reference>
<dbReference type="EMBL" id="JBIQWL010000015">
    <property type="protein sequence ID" value="MFH8253042.1"/>
    <property type="molecule type" value="Genomic_DNA"/>
</dbReference>
<name>A0ABW7QFQ8_9MICO</name>
<keyword evidence="2" id="KW-1185">Reference proteome</keyword>
<protein>
    <submittedName>
        <fullName evidence="1">Uncharacterized protein</fullName>
    </submittedName>
</protein>
<dbReference type="Proteomes" id="UP001610861">
    <property type="component" value="Unassembled WGS sequence"/>
</dbReference>
<gene>
    <name evidence="1" type="ORF">ACH3VR_21930</name>
</gene>
<comment type="caution">
    <text evidence="1">The sequence shown here is derived from an EMBL/GenBank/DDBJ whole genome shotgun (WGS) entry which is preliminary data.</text>
</comment>
<accession>A0ABW7QFQ8</accession>